<dbReference type="RefSeq" id="WP_272140578.1">
    <property type="nucleotide sequence ID" value="NZ_JAQLOI010000003.1"/>
</dbReference>
<reference evidence="1 2" key="1">
    <citation type="submission" date="2023-01" db="EMBL/GenBank/DDBJ databases">
        <title>Vibrio sp. KJ40-1 sp.nov, isolated from marine algae.</title>
        <authorList>
            <person name="Butt M."/>
            <person name="Kim J.M.J."/>
            <person name="Jeon C.O.C."/>
        </authorList>
    </citation>
    <scope>NUCLEOTIDE SEQUENCE [LARGE SCALE GENOMIC DNA]</scope>
    <source>
        <strain evidence="1 2">KJ40-1</strain>
    </source>
</reference>
<sequence length="53" mass="6228">MGQKQFEEFQTNVALLSHEQLKKLHDEIETKLDNKPEPLINEEELELISSLFC</sequence>
<gene>
    <name evidence="1" type="ORF">PGX00_21935</name>
</gene>
<evidence type="ECO:0000313" key="2">
    <source>
        <dbReference type="Proteomes" id="UP001210678"/>
    </source>
</evidence>
<keyword evidence="2" id="KW-1185">Reference proteome</keyword>
<organism evidence="1 2">
    <name type="scientific">Vibrio algarum</name>
    <dbReference type="NCBI Taxonomy" id="3020714"/>
    <lineage>
        <taxon>Bacteria</taxon>
        <taxon>Pseudomonadati</taxon>
        <taxon>Pseudomonadota</taxon>
        <taxon>Gammaproteobacteria</taxon>
        <taxon>Vibrionales</taxon>
        <taxon>Vibrionaceae</taxon>
        <taxon>Vibrio</taxon>
    </lineage>
</organism>
<evidence type="ECO:0000313" key="1">
    <source>
        <dbReference type="EMBL" id="MDB1126182.1"/>
    </source>
</evidence>
<dbReference type="EMBL" id="JAQLOI010000003">
    <property type="protein sequence ID" value="MDB1126182.1"/>
    <property type="molecule type" value="Genomic_DNA"/>
</dbReference>
<accession>A0ABT4YXR0</accession>
<comment type="caution">
    <text evidence="1">The sequence shown here is derived from an EMBL/GenBank/DDBJ whole genome shotgun (WGS) entry which is preliminary data.</text>
</comment>
<dbReference type="Proteomes" id="UP001210678">
    <property type="component" value="Unassembled WGS sequence"/>
</dbReference>
<name>A0ABT4YXR0_9VIBR</name>
<protein>
    <submittedName>
        <fullName evidence="1">Uncharacterized protein</fullName>
    </submittedName>
</protein>
<proteinExistence type="predicted"/>